<proteinExistence type="predicted"/>
<reference evidence="2" key="1">
    <citation type="journal article" date="2019" name="Int. J. Syst. Evol. Microbiol.">
        <title>The Global Catalogue of Microorganisms (GCM) 10K type strain sequencing project: providing services to taxonomists for standard genome sequencing and annotation.</title>
        <authorList>
            <consortium name="The Broad Institute Genomics Platform"/>
            <consortium name="The Broad Institute Genome Sequencing Center for Infectious Disease"/>
            <person name="Wu L."/>
            <person name="Ma J."/>
        </authorList>
    </citation>
    <scope>NUCLEOTIDE SEQUENCE [LARGE SCALE GENOMIC DNA]</scope>
    <source>
        <strain evidence="2">CCUG 62114</strain>
    </source>
</reference>
<keyword evidence="2" id="KW-1185">Reference proteome</keyword>
<evidence type="ECO:0000313" key="1">
    <source>
        <dbReference type="EMBL" id="MFD0964631.1"/>
    </source>
</evidence>
<evidence type="ECO:0000313" key="2">
    <source>
        <dbReference type="Proteomes" id="UP001596997"/>
    </source>
</evidence>
<sequence>MKKLFSILFVVIAIAACNDKKNEKKGKSLPASGGTLNKLTIVTTNNLWNGSVGDTTRDIFAGVVYGLPQEEPRFDLTQMLPKAFHEFVKKTRTFVEIKEGEEKGVKYVTDVYASPQTGIIITGKNKEEIVAVLKENATEMLAKLKQTELDYKVAQMNKNPFDKGNVINDAFGIDLSVLFSYRVAKNKDNFMWLRKDIKNGDMNLMIYELPKNYIKNDSLAITNIVKMRDSIGKAHIPGPIDGSYMITEKAFTPIMQPTTVAGMSALETRGTWDVKNDFMAGPYVNYIINDDKNNRQLVIEGFTYAPQINKRDFMFELEAMVRSLKLN</sequence>
<comment type="caution">
    <text evidence="1">The sequence shown here is derived from an EMBL/GenBank/DDBJ whole genome shotgun (WGS) entry which is preliminary data.</text>
</comment>
<dbReference type="Proteomes" id="UP001596997">
    <property type="component" value="Unassembled WGS sequence"/>
</dbReference>
<organism evidence="1 2">
    <name type="scientific">Pseudofulvibacter geojedonensis</name>
    <dbReference type="NCBI Taxonomy" id="1123758"/>
    <lineage>
        <taxon>Bacteria</taxon>
        <taxon>Pseudomonadati</taxon>
        <taxon>Bacteroidota</taxon>
        <taxon>Flavobacteriia</taxon>
        <taxon>Flavobacteriales</taxon>
        <taxon>Flavobacteriaceae</taxon>
        <taxon>Pseudofulvibacter</taxon>
    </lineage>
</organism>
<accession>A0ABW3I4B8</accession>
<name>A0ABW3I4B8_9FLAO</name>
<dbReference type="EMBL" id="JBHTJM010000009">
    <property type="protein sequence ID" value="MFD0964631.1"/>
    <property type="molecule type" value="Genomic_DNA"/>
</dbReference>
<protein>
    <submittedName>
        <fullName evidence="1">DUF4837 family protein</fullName>
    </submittedName>
</protein>
<dbReference type="Pfam" id="PF16125">
    <property type="entry name" value="DUF4837"/>
    <property type="match status" value="1"/>
</dbReference>
<dbReference type="InterPro" id="IPR032286">
    <property type="entry name" value="DUF4837"/>
</dbReference>
<dbReference type="PROSITE" id="PS51257">
    <property type="entry name" value="PROKAR_LIPOPROTEIN"/>
    <property type="match status" value="1"/>
</dbReference>
<dbReference type="RefSeq" id="WP_377716171.1">
    <property type="nucleotide sequence ID" value="NZ_JBHTJM010000009.1"/>
</dbReference>
<gene>
    <name evidence="1" type="ORF">ACFQ1O_11505</name>
</gene>